<evidence type="ECO:0000313" key="4">
    <source>
        <dbReference type="Proteomes" id="UP000267166"/>
    </source>
</evidence>
<sequence>MSKKLIAMDNELIRSSYVLDVSELKLIYTALSKLDSSKQIEPRTAIYITKNDYVQLGTNPKNIVREVRYACEKLMKRTLVINTEIGDLYTHWMHHVWLLKSDDLTDLMNNYEDAKKLLRPNIAHQKMVLDILKELKTCDENLVARIEFHDDILPFLSALQSHFTQLRLDDLKNLSTFYSHRFYHLMMQFNSTGVCKLSLMELRKILLLEDKYSQTKDLRKWVIEPAIKEIREKTSFFIEHKLIKTGQRYTYLELKFKQKKTIEIKKAKAISSDAIELSEAQISKYSSILSRINDMSDLSTFPTYDAFALWIANILRDPKSVRDETAKRIFKALRTHTDFKK</sequence>
<accession>A0A498D694</accession>
<dbReference type="GO" id="GO:0003887">
    <property type="term" value="F:DNA-directed DNA polymerase activity"/>
    <property type="evidence" value="ECO:0007669"/>
    <property type="project" value="InterPro"/>
</dbReference>
<dbReference type="RefSeq" id="WP_068912620.1">
    <property type="nucleotide sequence ID" value="NZ_RCHD01000084.1"/>
</dbReference>
<dbReference type="InterPro" id="IPR000525">
    <property type="entry name" value="Initiator_Rep_WH1"/>
</dbReference>
<dbReference type="InterPro" id="IPR036390">
    <property type="entry name" value="WH_DNA-bd_sf"/>
</dbReference>
<evidence type="ECO:0000313" key="3">
    <source>
        <dbReference type="EMBL" id="RLL28220.1"/>
    </source>
</evidence>
<dbReference type="GO" id="GO:0006270">
    <property type="term" value="P:DNA replication initiation"/>
    <property type="evidence" value="ECO:0007669"/>
    <property type="project" value="InterPro"/>
</dbReference>
<name>A0A498D694_9GAMM</name>
<reference evidence="3 4" key="1">
    <citation type="submission" date="2018-09" db="EMBL/GenBank/DDBJ databases">
        <title>The draft genome of Acinetobacter sp. strains.</title>
        <authorList>
            <person name="Qin J."/>
            <person name="Feng Y."/>
            <person name="Zong Z."/>
        </authorList>
    </citation>
    <scope>NUCLEOTIDE SEQUENCE [LARGE SCALE GENOMIC DNA]</scope>
    <source>
        <strain evidence="3 4">WCHAc060003</strain>
    </source>
</reference>
<dbReference type="Pfam" id="PF21205">
    <property type="entry name" value="Rep3_C"/>
    <property type="match status" value="1"/>
</dbReference>
<dbReference type="Pfam" id="PF01051">
    <property type="entry name" value="Rep3_N"/>
    <property type="match status" value="1"/>
</dbReference>
<dbReference type="AlphaFoldDB" id="A0A498D694"/>
<dbReference type="Proteomes" id="UP000267166">
    <property type="component" value="Unassembled WGS sequence"/>
</dbReference>
<proteinExistence type="inferred from homology"/>
<comment type="similarity">
    <text evidence="1">Belongs to the initiator RepB protein family.</text>
</comment>
<feature type="domain" description="Initiator Rep protein WH1" evidence="2">
    <location>
        <begin position="6"/>
        <end position="187"/>
    </location>
</feature>
<dbReference type="SUPFAM" id="SSF46785">
    <property type="entry name" value="Winged helix' DNA-binding domain"/>
    <property type="match status" value="2"/>
</dbReference>
<comment type="caution">
    <text evidence="3">The sequence shown here is derived from an EMBL/GenBank/DDBJ whole genome shotgun (WGS) entry which is preliminary data.</text>
</comment>
<dbReference type="EMBL" id="RCHD01000084">
    <property type="protein sequence ID" value="RLL28220.1"/>
    <property type="molecule type" value="Genomic_DNA"/>
</dbReference>
<evidence type="ECO:0000256" key="1">
    <source>
        <dbReference type="ARBA" id="ARBA00038283"/>
    </source>
</evidence>
<gene>
    <name evidence="3" type="ORF">D9K80_17820</name>
</gene>
<dbReference type="InterPro" id="IPR036388">
    <property type="entry name" value="WH-like_DNA-bd_sf"/>
</dbReference>
<protein>
    <submittedName>
        <fullName evidence="3">RepB family plasmid replication initiator protein</fullName>
    </submittedName>
</protein>
<evidence type="ECO:0000259" key="2">
    <source>
        <dbReference type="Pfam" id="PF01051"/>
    </source>
</evidence>
<dbReference type="Gene3D" id="1.10.10.10">
    <property type="entry name" value="Winged helix-like DNA-binding domain superfamily/Winged helix DNA-binding domain"/>
    <property type="match status" value="2"/>
</dbReference>
<organism evidence="3 4">
    <name type="scientific">Acinetobacter cumulans</name>
    <dbReference type="NCBI Taxonomy" id="2136182"/>
    <lineage>
        <taxon>Bacteria</taxon>
        <taxon>Pseudomonadati</taxon>
        <taxon>Pseudomonadota</taxon>
        <taxon>Gammaproteobacteria</taxon>
        <taxon>Moraxellales</taxon>
        <taxon>Moraxellaceae</taxon>
        <taxon>Acinetobacter</taxon>
    </lineage>
</organism>